<evidence type="ECO:0000256" key="1">
    <source>
        <dbReference type="SAM" id="Phobius"/>
    </source>
</evidence>
<evidence type="ECO:0008006" key="4">
    <source>
        <dbReference type="Google" id="ProtNLM"/>
    </source>
</evidence>
<protein>
    <recommendedName>
        <fullName evidence="4">Small integral membrane protein</fullName>
    </recommendedName>
</protein>
<keyword evidence="1" id="KW-0812">Transmembrane</keyword>
<accession>A0A0A1GSS0</accession>
<dbReference type="RefSeq" id="WP_041093166.1">
    <property type="nucleotide sequence ID" value="NZ_AP014680.1"/>
</dbReference>
<dbReference type="STRING" id="1291742.LOOC260_107970"/>
<dbReference type="InterPro" id="IPR018730">
    <property type="entry name" value="DUF2273"/>
</dbReference>
<dbReference type="AlphaFoldDB" id="A0A0A1GSS0"/>
<reference evidence="2 3" key="1">
    <citation type="submission" date="2014-11" db="EMBL/GenBank/DDBJ databases">
        <title>Complete genome sequence and analysis of Lactobacillus hokkaidonensis LOOC260T.</title>
        <authorList>
            <person name="Tanizawa Y."/>
            <person name="Tohno M."/>
            <person name="Kaminuma E."/>
            <person name="Nakamura Y."/>
            <person name="Arita M."/>
        </authorList>
    </citation>
    <scope>NUCLEOTIDE SEQUENCE [LARGE SCALE GENOMIC DNA]</scope>
    <source>
        <strain evidence="2 3">LOOC260</strain>
    </source>
</reference>
<name>A0A0A1GSS0_9LACO</name>
<keyword evidence="1" id="KW-1133">Transmembrane helix</keyword>
<dbReference type="HOGENOM" id="CLU_2880217_0_0_9"/>
<proteinExistence type="predicted"/>
<dbReference type="Proteomes" id="UP000031620">
    <property type="component" value="Chromosome"/>
</dbReference>
<dbReference type="KEGG" id="lho:LOOC260_107970"/>
<dbReference type="Pfam" id="PF10031">
    <property type="entry name" value="DUF2273"/>
    <property type="match status" value="1"/>
</dbReference>
<feature type="transmembrane region" description="Helical" evidence="1">
    <location>
        <begin position="20"/>
        <end position="43"/>
    </location>
</feature>
<evidence type="ECO:0000313" key="3">
    <source>
        <dbReference type="Proteomes" id="UP000031620"/>
    </source>
</evidence>
<evidence type="ECO:0000313" key="2">
    <source>
        <dbReference type="EMBL" id="BAP85337.1"/>
    </source>
</evidence>
<keyword evidence="1" id="KW-0472">Membrane</keyword>
<sequence>MKPTIYLSLLGLIIGTTWMAFGFLQMIFIVLLTLVGTVIGYWLESKQFDFKQFLRQLVTKVTE</sequence>
<dbReference type="EMBL" id="AP014680">
    <property type="protein sequence ID" value="BAP85337.1"/>
    <property type="molecule type" value="Genomic_DNA"/>
</dbReference>
<gene>
    <name evidence="2" type="ORF">LOOC260_107970</name>
</gene>
<organism evidence="2 3">
    <name type="scientific">Paucilactobacillus hokkaidonensis JCM 18461</name>
    <dbReference type="NCBI Taxonomy" id="1291742"/>
    <lineage>
        <taxon>Bacteria</taxon>
        <taxon>Bacillati</taxon>
        <taxon>Bacillota</taxon>
        <taxon>Bacilli</taxon>
        <taxon>Lactobacillales</taxon>
        <taxon>Lactobacillaceae</taxon>
        <taxon>Paucilactobacillus</taxon>
    </lineage>
</organism>